<keyword evidence="3" id="KW-1185">Reference proteome</keyword>
<proteinExistence type="predicted"/>
<organism evidence="2 3">
    <name type="scientific">Pleurodeles waltl</name>
    <name type="common">Iberian ribbed newt</name>
    <dbReference type="NCBI Taxonomy" id="8319"/>
    <lineage>
        <taxon>Eukaryota</taxon>
        <taxon>Metazoa</taxon>
        <taxon>Chordata</taxon>
        <taxon>Craniata</taxon>
        <taxon>Vertebrata</taxon>
        <taxon>Euteleostomi</taxon>
        <taxon>Amphibia</taxon>
        <taxon>Batrachia</taxon>
        <taxon>Caudata</taxon>
        <taxon>Salamandroidea</taxon>
        <taxon>Salamandridae</taxon>
        <taxon>Pleurodelinae</taxon>
        <taxon>Pleurodeles</taxon>
    </lineage>
</organism>
<name>A0AAV7RNW1_PLEWA</name>
<dbReference type="EMBL" id="JANPWB010000009">
    <property type="protein sequence ID" value="KAJ1153638.1"/>
    <property type="molecule type" value="Genomic_DNA"/>
</dbReference>
<dbReference type="Proteomes" id="UP001066276">
    <property type="component" value="Chromosome 5"/>
</dbReference>
<evidence type="ECO:0000313" key="2">
    <source>
        <dbReference type="EMBL" id="KAJ1153638.1"/>
    </source>
</evidence>
<evidence type="ECO:0008006" key="4">
    <source>
        <dbReference type="Google" id="ProtNLM"/>
    </source>
</evidence>
<evidence type="ECO:0000256" key="1">
    <source>
        <dbReference type="SAM" id="MobiDB-lite"/>
    </source>
</evidence>
<dbReference type="PANTHER" id="PTHR19446">
    <property type="entry name" value="REVERSE TRANSCRIPTASES"/>
    <property type="match status" value="1"/>
</dbReference>
<comment type="caution">
    <text evidence="2">The sequence shown here is derived from an EMBL/GenBank/DDBJ whole genome shotgun (WGS) entry which is preliminary data.</text>
</comment>
<evidence type="ECO:0000313" key="3">
    <source>
        <dbReference type="Proteomes" id="UP001066276"/>
    </source>
</evidence>
<accession>A0AAV7RNW1</accession>
<sequence>MGRPQRKGYRDADSIVVDCSFGKDQRQRGQVILCPYGSGSSRTGIGASLPERTAVTASTQRFSGLVWLAARQLGYPRASAGSRYLSGPSLSKASRQQPQHPARPELECRGLEALKAGSSLSPRSPKSTYRIQQRRESDHFPQLIEIRNEWNRLPTSNIIISAPVTYDTKNLKWKGPGLDKVMEEVYRSAGTTKELKELLRVQELEAHPQGERVIAWRYLCDSLINTFSITKRLSISIIEPSPNGNEGKHALMTIDIETLINLIKKLKMEGAAGQNGIQNALFRGDPSFLAHYLALLFNDLQGTTGLPDEWKGSIIHPIYKVGNPANPSNYRLIALIDMEAKLYASCLLQQLAEWIHDRQFIPQCQTGFRADHLDPISVRRLKKDLMATEQC</sequence>
<dbReference type="AlphaFoldDB" id="A0AAV7RNW1"/>
<protein>
    <recommendedName>
        <fullName evidence="4">Reverse transcriptase domain-containing protein</fullName>
    </recommendedName>
</protein>
<feature type="compositionally biased region" description="Polar residues" evidence="1">
    <location>
        <begin position="88"/>
        <end position="99"/>
    </location>
</feature>
<reference evidence="2" key="1">
    <citation type="journal article" date="2022" name="bioRxiv">
        <title>Sequencing and chromosome-scale assembly of the giantPleurodeles waltlgenome.</title>
        <authorList>
            <person name="Brown T."/>
            <person name="Elewa A."/>
            <person name="Iarovenko S."/>
            <person name="Subramanian E."/>
            <person name="Araus A.J."/>
            <person name="Petzold A."/>
            <person name="Susuki M."/>
            <person name="Suzuki K.-i.T."/>
            <person name="Hayashi T."/>
            <person name="Toyoda A."/>
            <person name="Oliveira C."/>
            <person name="Osipova E."/>
            <person name="Leigh N.D."/>
            <person name="Simon A."/>
            <person name="Yun M.H."/>
        </authorList>
    </citation>
    <scope>NUCLEOTIDE SEQUENCE</scope>
    <source>
        <strain evidence="2">20211129_DDA</strain>
        <tissue evidence="2">Liver</tissue>
    </source>
</reference>
<gene>
    <name evidence="2" type="ORF">NDU88_006397</name>
</gene>
<feature type="region of interest" description="Disordered" evidence="1">
    <location>
        <begin position="84"/>
        <end position="105"/>
    </location>
</feature>